<comment type="caution">
    <text evidence="1">The sequence shown here is derived from an EMBL/GenBank/DDBJ whole genome shotgun (WGS) entry which is preliminary data.</text>
</comment>
<dbReference type="OrthoDB" id="46098at2759"/>
<reference evidence="1 2" key="1">
    <citation type="journal article" date="2015" name="Plant Cell">
        <title>Oil accumulation by the oleaginous diatom Fistulifera solaris as revealed by the genome and transcriptome.</title>
        <authorList>
            <person name="Tanaka T."/>
            <person name="Maeda Y."/>
            <person name="Veluchamy A."/>
            <person name="Tanaka M."/>
            <person name="Abida H."/>
            <person name="Marechal E."/>
            <person name="Bowler C."/>
            <person name="Muto M."/>
            <person name="Sunaga Y."/>
            <person name="Tanaka M."/>
            <person name="Yoshino T."/>
            <person name="Taniguchi T."/>
            <person name="Fukuda Y."/>
            <person name="Nemoto M."/>
            <person name="Matsumoto M."/>
            <person name="Wong P.S."/>
            <person name="Aburatani S."/>
            <person name="Fujibuchi W."/>
        </authorList>
    </citation>
    <scope>NUCLEOTIDE SEQUENCE [LARGE SCALE GENOMIC DNA]</scope>
    <source>
        <strain evidence="1 2">JPCC DA0580</strain>
    </source>
</reference>
<dbReference type="InParanoid" id="A0A1Z5J765"/>
<dbReference type="Proteomes" id="UP000198406">
    <property type="component" value="Unassembled WGS sequence"/>
</dbReference>
<evidence type="ECO:0000313" key="2">
    <source>
        <dbReference type="Proteomes" id="UP000198406"/>
    </source>
</evidence>
<keyword evidence="2" id="KW-1185">Reference proteome</keyword>
<dbReference type="AlphaFoldDB" id="A0A1Z5J765"/>
<evidence type="ECO:0000313" key="1">
    <source>
        <dbReference type="EMBL" id="GAX09823.1"/>
    </source>
</evidence>
<protein>
    <submittedName>
        <fullName evidence="1">Uncharacterized protein</fullName>
    </submittedName>
</protein>
<dbReference type="EMBL" id="BDSP01000013">
    <property type="protein sequence ID" value="GAX09823.1"/>
    <property type="molecule type" value="Genomic_DNA"/>
</dbReference>
<accession>A0A1Z5J765</accession>
<sequence>MAKKFPRDRHNLQNKATIPSQQLFEPSIYTYTCRGSYFVSSTQSTNQREGNCKGLRSRLELLSDLDVNTRKGALEQFTVWAAGGDPSEAGFAETQEGVEMDPQAMSVVVSPALIFPDAMSKTVIDAAKTADKKGKKHDAFIESVDDSKTITSIDSSSRLPEEELIKRQDWSCYGSTQVDYLLLKNPETGEEAIAAVAPRNHGLSIREIQADQGVNISCYGIGWLSFIIDWKSDTEEPTTTTTNPQPVPNTAFKEMHHKSTADALASAKQSALYAAHFTSKVGEHMVANVSWIIQACGADFPARTLATGKDILYEMPATIERTRKFMGRLVGWIVDDLFGDDGRRPR</sequence>
<proteinExistence type="predicted"/>
<name>A0A1Z5J765_FISSO</name>
<organism evidence="1 2">
    <name type="scientific">Fistulifera solaris</name>
    <name type="common">Oleaginous diatom</name>
    <dbReference type="NCBI Taxonomy" id="1519565"/>
    <lineage>
        <taxon>Eukaryota</taxon>
        <taxon>Sar</taxon>
        <taxon>Stramenopiles</taxon>
        <taxon>Ochrophyta</taxon>
        <taxon>Bacillariophyta</taxon>
        <taxon>Bacillariophyceae</taxon>
        <taxon>Bacillariophycidae</taxon>
        <taxon>Naviculales</taxon>
        <taxon>Naviculaceae</taxon>
        <taxon>Fistulifera</taxon>
    </lineage>
</organism>
<gene>
    <name evidence="1" type="ORF">FisN_11Lh200</name>
</gene>